<dbReference type="PANTHER" id="PTHR42679">
    <property type="entry name" value="S-METHYL-5'-THIOADENOSINE PHOSPHORYLASE"/>
    <property type="match status" value="1"/>
</dbReference>
<dbReference type="InterPro" id="IPR010044">
    <property type="entry name" value="MTAP"/>
</dbReference>
<evidence type="ECO:0000256" key="1">
    <source>
        <dbReference type="ARBA" id="ARBA00006751"/>
    </source>
</evidence>
<sequence length="288" mass="31392">MTTEITLAFIGGSGLYDMSDLSNREEIEVNTPFGKPSSTIMTGILSDQKVAFLARHGKGHIISPSEINYRANIYALKTLGVNRIVSISAVGSLQDQLAPGNIVIPDGLFDNTRKRINTFFNNGMVAHIGVANPFCLELSKTLATSVRDTGVTVHEGGDFITIEGPRFSTRSESNTFRKWGMSIIGMTTSPEAFLAREAEMCYAVMAHVTDYDVWHISEIPVSVEIVIRTLTQNASIAQDALRNLAHDLPSNQVLNCGCSDALADAIITQDDSIPDETKKHLGLLIDKY</sequence>
<dbReference type="GO" id="GO:0006166">
    <property type="term" value="P:purine ribonucleoside salvage"/>
    <property type="evidence" value="ECO:0007669"/>
    <property type="project" value="UniProtKB-KW"/>
</dbReference>
<dbReference type="HAMAP" id="MF_01963">
    <property type="entry name" value="MTAP"/>
    <property type="match status" value="1"/>
</dbReference>
<keyword evidence="4" id="KW-0660">Purine salvage</keyword>
<accession>A0A382JD25</accession>
<name>A0A382JD25_9ZZZZ</name>
<dbReference type="GO" id="GO:0017061">
    <property type="term" value="F:S-methyl-5-thioadenosine phosphorylase activity"/>
    <property type="evidence" value="ECO:0007669"/>
    <property type="project" value="InterPro"/>
</dbReference>
<feature type="domain" description="Nucleoside phosphorylase" evidence="5">
    <location>
        <begin position="7"/>
        <end position="241"/>
    </location>
</feature>
<keyword evidence="2" id="KW-0328">Glycosyltransferase</keyword>
<dbReference type="InterPro" id="IPR000845">
    <property type="entry name" value="Nucleoside_phosphorylase_d"/>
</dbReference>
<gene>
    <name evidence="6" type="ORF">METZ01_LOCUS261495</name>
</gene>
<evidence type="ECO:0000256" key="2">
    <source>
        <dbReference type="ARBA" id="ARBA00022676"/>
    </source>
</evidence>
<dbReference type="FunFam" id="3.40.50.1580:FF:000012">
    <property type="entry name" value="Probable 6-oxopurine nucleoside phosphorylase"/>
    <property type="match status" value="1"/>
</dbReference>
<evidence type="ECO:0000256" key="3">
    <source>
        <dbReference type="ARBA" id="ARBA00022679"/>
    </source>
</evidence>
<dbReference type="CDD" id="cd09010">
    <property type="entry name" value="MTAP_SsMTAPII_like_MTIP"/>
    <property type="match status" value="1"/>
</dbReference>
<dbReference type="PANTHER" id="PTHR42679:SF2">
    <property type="entry name" value="S-METHYL-5'-THIOADENOSINE PHOSPHORYLASE"/>
    <property type="match status" value="1"/>
</dbReference>
<dbReference type="Pfam" id="PF01048">
    <property type="entry name" value="PNP_UDP_1"/>
    <property type="match status" value="1"/>
</dbReference>
<dbReference type="InterPro" id="IPR035994">
    <property type="entry name" value="Nucleoside_phosphorylase_sf"/>
</dbReference>
<comment type="similarity">
    <text evidence="1">Belongs to the PNP/MTAP phosphorylase family.</text>
</comment>
<reference evidence="6" key="1">
    <citation type="submission" date="2018-05" db="EMBL/GenBank/DDBJ databases">
        <authorList>
            <person name="Lanie J.A."/>
            <person name="Ng W.-L."/>
            <person name="Kazmierczak K.M."/>
            <person name="Andrzejewski T.M."/>
            <person name="Davidsen T.M."/>
            <person name="Wayne K.J."/>
            <person name="Tettelin H."/>
            <person name="Glass J.I."/>
            <person name="Rusch D."/>
            <person name="Podicherti R."/>
            <person name="Tsui H.-C.T."/>
            <person name="Winkler M.E."/>
        </authorList>
    </citation>
    <scope>NUCLEOTIDE SEQUENCE</scope>
</reference>
<organism evidence="6">
    <name type="scientific">marine metagenome</name>
    <dbReference type="NCBI Taxonomy" id="408172"/>
    <lineage>
        <taxon>unclassified sequences</taxon>
        <taxon>metagenomes</taxon>
        <taxon>ecological metagenomes</taxon>
    </lineage>
</organism>
<dbReference type="PROSITE" id="PS01240">
    <property type="entry name" value="PNP_MTAP_2"/>
    <property type="match status" value="1"/>
</dbReference>
<dbReference type="InterPro" id="IPR018099">
    <property type="entry name" value="Purine_phosphorylase-2_CS"/>
</dbReference>
<dbReference type="NCBIfam" id="TIGR01694">
    <property type="entry name" value="MTAP"/>
    <property type="match status" value="1"/>
</dbReference>
<dbReference type="Gene3D" id="3.40.50.1580">
    <property type="entry name" value="Nucleoside phosphorylase domain"/>
    <property type="match status" value="1"/>
</dbReference>
<dbReference type="AlphaFoldDB" id="A0A382JD25"/>
<feature type="non-terminal residue" evidence="6">
    <location>
        <position position="288"/>
    </location>
</feature>
<dbReference type="SUPFAM" id="SSF53167">
    <property type="entry name" value="Purine and uridine phosphorylases"/>
    <property type="match status" value="1"/>
</dbReference>
<keyword evidence="3" id="KW-0808">Transferase</keyword>
<dbReference type="GO" id="GO:0005829">
    <property type="term" value="C:cytosol"/>
    <property type="evidence" value="ECO:0007669"/>
    <property type="project" value="TreeGrafter"/>
</dbReference>
<dbReference type="EMBL" id="UINC01072764">
    <property type="protein sequence ID" value="SVC08641.1"/>
    <property type="molecule type" value="Genomic_DNA"/>
</dbReference>
<evidence type="ECO:0000313" key="6">
    <source>
        <dbReference type="EMBL" id="SVC08641.1"/>
    </source>
</evidence>
<dbReference type="GO" id="GO:0019509">
    <property type="term" value="P:L-methionine salvage from methylthioadenosine"/>
    <property type="evidence" value="ECO:0007669"/>
    <property type="project" value="TreeGrafter"/>
</dbReference>
<protein>
    <recommendedName>
        <fullName evidence="5">Nucleoside phosphorylase domain-containing protein</fullName>
    </recommendedName>
</protein>
<evidence type="ECO:0000256" key="4">
    <source>
        <dbReference type="ARBA" id="ARBA00022726"/>
    </source>
</evidence>
<proteinExistence type="inferred from homology"/>
<evidence type="ECO:0000259" key="5">
    <source>
        <dbReference type="Pfam" id="PF01048"/>
    </source>
</evidence>